<proteinExistence type="predicted"/>
<accession>A0A2V3UB11</accession>
<evidence type="ECO:0000313" key="2">
    <source>
        <dbReference type="EMBL" id="PXW61627.1"/>
    </source>
</evidence>
<dbReference type="InterPro" id="IPR013159">
    <property type="entry name" value="DnaA_C"/>
</dbReference>
<dbReference type="EMBL" id="QJJK01000003">
    <property type="protein sequence ID" value="PXW61627.1"/>
    <property type="molecule type" value="Genomic_DNA"/>
</dbReference>
<sequence>METQSPQAMPERVETAAKATRQTLAAIAQAHGLRYSDLWSRSREKNYFLARRDAYQYLHDVKSFSLSRIGLYFGFHHTTVMNALGRGDRPRDRAARREVLLDRMAMAIAAAPATLSDRRALRAVLLKDGVTNDEINRLFTLAIVRARRLRRAEDESQAQLETSNAR</sequence>
<evidence type="ECO:0000313" key="3">
    <source>
        <dbReference type="Proteomes" id="UP000248021"/>
    </source>
</evidence>
<keyword evidence="3" id="KW-1185">Reference proteome</keyword>
<dbReference type="GO" id="GO:0006270">
    <property type="term" value="P:DNA replication initiation"/>
    <property type="evidence" value="ECO:0007669"/>
    <property type="project" value="InterPro"/>
</dbReference>
<protein>
    <submittedName>
        <fullName evidence="2">DnaA-like protein</fullName>
    </submittedName>
</protein>
<dbReference type="RefSeq" id="WP_110373935.1">
    <property type="nucleotide sequence ID" value="NZ_JAHBRY010000001.1"/>
</dbReference>
<comment type="caution">
    <text evidence="2">The sequence shown here is derived from an EMBL/GenBank/DDBJ whole genome shotgun (WGS) entry which is preliminary data.</text>
</comment>
<dbReference type="GO" id="GO:0043565">
    <property type="term" value="F:sequence-specific DNA binding"/>
    <property type="evidence" value="ECO:0007669"/>
    <property type="project" value="InterPro"/>
</dbReference>
<name>A0A2V3UB11_9HYPH</name>
<organism evidence="2 3">
    <name type="scientific">Chelatococcus asaccharovorans</name>
    <dbReference type="NCBI Taxonomy" id="28210"/>
    <lineage>
        <taxon>Bacteria</taxon>
        <taxon>Pseudomonadati</taxon>
        <taxon>Pseudomonadota</taxon>
        <taxon>Alphaproteobacteria</taxon>
        <taxon>Hyphomicrobiales</taxon>
        <taxon>Chelatococcaceae</taxon>
        <taxon>Chelatococcus</taxon>
    </lineage>
</organism>
<evidence type="ECO:0000259" key="1">
    <source>
        <dbReference type="SMART" id="SM00760"/>
    </source>
</evidence>
<dbReference type="Proteomes" id="UP000248021">
    <property type="component" value="Unassembled WGS sequence"/>
</dbReference>
<dbReference type="AlphaFoldDB" id="A0A2V3UB11"/>
<dbReference type="GO" id="GO:0006275">
    <property type="term" value="P:regulation of DNA replication"/>
    <property type="evidence" value="ECO:0007669"/>
    <property type="project" value="InterPro"/>
</dbReference>
<gene>
    <name evidence="2" type="ORF">C7450_103144</name>
</gene>
<reference evidence="2 3" key="1">
    <citation type="submission" date="2018-05" db="EMBL/GenBank/DDBJ databases">
        <title>Genomic Encyclopedia of Type Strains, Phase IV (KMG-IV): sequencing the most valuable type-strain genomes for metagenomic binning, comparative biology and taxonomic classification.</title>
        <authorList>
            <person name="Goeker M."/>
        </authorList>
    </citation>
    <scope>NUCLEOTIDE SEQUENCE [LARGE SCALE GENOMIC DNA]</scope>
    <source>
        <strain evidence="2 3">DSM 6462</strain>
    </source>
</reference>
<dbReference type="GO" id="GO:0005524">
    <property type="term" value="F:ATP binding"/>
    <property type="evidence" value="ECO:0007669"/>
    <property type="project" value="InterPro"/>
</dbReference>
<dbReference type="SUPFAM" id="SSF48295">
    <property type="entry name" value="TrpR-like"/>
    <property type="match status" value="1"/>
</dbReference>
<dbReference type="Pfam" id="PF08299">
    <property type="entry name" value="Bac_DnaA_C"/>
    <property type="match status" value="1"/>
</dbReference>
<dbReference type="Gene3D" id="1.10.1750.10">
    <property type="match status" value="1"/>
</dbReference>
<feature type="domain" description="Chromosomal replication initiator DnaA C-terminal" evidence="1">
    <location>
        <begin position="19"/>
        <end position="87"/>
    </location>
</feature>
<dbReference type="SMART" id="SM00760">
    <property type="entry name" value="Bac_DnaA_C"/>
    <property type="match status" value="1"/>
</dbReference>
<dbReference type="InterPro" id="IPR010921">
    <property type="entry name" value="Trp_repressor/repl_initiator"/>
</dbReference>